<proteinExistence type="predicted"/>
<dbReference type="RefSeq" id="WP_394321426.1">
    <property type="nucleotide sequence ID" value="NZ_JBHMQU010000085.1"/>
</dbReference>
<comment type="caution">
    <text evidence="3">The sequence shown here is derived from an EMBL/GenBank/DDBJ whole genome shotgun (WGS) entry which is preliminary data.</text>
</comment>
<dbReference type="EMBL" id="JBHMQU010000085">
    <property type="protein sequence ID" value="MFC0813390.1"/>
    <property type="molecule type" value="Genomic_DNA"/>
</dbReference>
<name>A0ABV6T812_9RHOB</name>
<feature type="region of interest" description="Disordered" evidence="1">
    <location>
        <begin position="106"/>
        <end position="162"/>
    </location>
</feature>
<accession>A0ABV6T812</accession>
<dbReference type="SUPFAM" id="SSF46955">
    <property type="entry name" value="Putative DNA-binding domain"/>
    <property type="match status" value="1"/>
</dbReference>
<evidence type="ECO:0000313" key="4">
    <source>
        <dbReference type="Proteomes" id="UP001589920"/>
    </source>
</evidence>
<evidence type="ECO:0000259" key="2">
    <source>
        <dbReference type="PROSITE" id="PS50937"/>
    </source>
</evidence>
<protein>
    <submittedName>
        <fullName evidence="3">MerR family transcriptional regulator</fullName>
    </submittedName>
</protein>
<dbReference type="Gene3D" id="1.10.1660.10">
    <property type="match status" value="1"/>
</dbReference>
<gene>
    <name evidence="3" type="ORF">ACFHYO_14915</name>
</gene>
<dbReference type="InterPro" id="IPR000551">
    <property type="entry name" value="MerR-type_HTH_dom"/>
</dbReference>
<dbReference type="SMART" id="SM00422">
    <property type="entry name" value="HTH_MERR"/>
    <property type="match status" value="1"/>
</dbReference>
<dbReference type="Proteomes" id="UP001589920">
    <property type="component" value="Unassembled WGS sequence"/>
</dbReference>
<dbReference type="Pfam" id="PF13411">
    <property type="entry name" value="MerR_1"/>
    <property type="match status" value="1"/>
</dbReference>
<dbReference type="InterPro" id="IPR009061">
    <property type="entry name" value="DNA-bd_dom_put_sf"/>
</dbReference>
<feature type="domain" description="HTH merR-type" evidence="2">
    <location>
        <begin position="10"/>
        <end position="78"/>
    </location>
</feature>
<keyword evidence="4" id="KW-1185">Reference proteome</keyword>
<dbReference type="PROSITE" id="PS50937">
    <property type="entry name" value="HTH_MERR_2"/>
    <property type="match status" value="1"/>
</dbReference>
<reference evidence="3 4" key="1">
    <citation type="submission" date="2024-09" db="EMBL/GenBank/DDBJ databases">
        <authorList>
            <person name="Sun Q."/>
            <person name="Mori K."/>
        </authorList>
    </citation>
    <scope>NUCLEOTIDE SEQUENCE [LARGE SCALE GENOMIC DNA]</scope>
    <source>
        <strain evidence="3 4">KCTC 42086</strain>
    </source>
</reference>
<evidence type="ECO:0000313" key="3">
    <source>
        <dbReference type="EMBL" id="MFC0813390.1"/>
    </source>
</evidence>
<dbReference type="CDD" id="cd04765">
    <property type="entry name" value="HTH_MlrA-like_sg2"/>
    <property type="match status" value="1"/>
</dbReference>
<organism evidence="3 4">
    <name type="scientific">Paracoccus panacisoli</name>
    <dbReference type="NCBI Taxonomy" id="1510163"/>
    <lineage>
        <taxon>Bacteria</taxon>
        <taxon>Pseudomonadati</taxon>
        <taxon>Pseudomonadota</taxon>
        <taxon>Alphaproteobacteria</taxon>
        <taxon>Rhodobacterales</taxon>
        <taxon>Paracoccaceae</taxon>
        <taxon>Paracoccus</taxon>
    </lineage>
</organism>
<evidence type="ECO:0000256" key="1">
    <source>
        <dbReference type="SAM" id="MobiDB-lite"/>
    </source>
</evidence>
<sequence length="224" mass="23692">MTKSPQAFRSIGEVARLVEVAPHVLRYWETQFPALSPVKRADGRRYYRLDDVLLAAGICEALREDGLTIRGARRLIAQDRGAGLRARGRVRLADRLGLEANADAAVAPTPVTSNPPAEQSPAVTAPQPPTAGIDHGAGPVAASPLPRRKSSQPSASDALPLFPDLPDAEAAAREACADSAGRWLARLTATAAALRRHPSPLPPAARPLAHALRAVARQLTDAET</sequence>